<keyword evidence="2" id="KW-1185">Reference proteome</keyword>
<dbReference type="Proteomes" id="UP000033115">
    <property type="component" value="Chromosome"/>
</dbReference>
<accession>A0A0E3GRJ8</accession>
<name>A0A0E3GRJ8_CLOSL</name>
<reference evidence="1 2" key="1">
    <citation type="journal article" date="2015" name="J. Biotechnol.">
        <title>Complete genome sequence of a malodorant-producing acetogen, Clostridium scatologenes ATCC 25775(T).</title>
        <authorList>
            <person name="Zhu Z."/>
            <person name="Guo T."/>
            <person name="Zheng H."/>
            <person name="Song T."/>
            <person name="Ouyang P."/>
            <person name="Xie J."/>
        </authorList>
    </citation>
    <scope>NUCLEOTIDE SEQUENCE [LARGE SCALE GENOMIC DNA]</scope>
    <source>
        <strain evidence="1 2">ATCC 25775</strain>
    </source>
</reference>
<dbReference type="STRING" id="1548.CSCA_3321"/>
<sequence>MDEEDNRYIELSIPNREVKYIFRTKILKWFEEKIKTKDLSVLYAAIINKDSETFQEELNKLYISSELEMSSLFLCKI</sequence>
<dbReference type="HOGENOM" id="CLU_2631962_0_0_9"/>
<dbReference type="AlphaFoldDB" id="A0A0E3GRJ8"/>
<protein>
    <submittedName>
        <fullName evidence="1">Uncharacterized protein</fullName>
    </submittedName>
</protein>
<dbReference type="KEGG" id="csq:CSCA_3321"/>
<organism evidence="1 2">
    <name type="scientific">Clostridium scatologenes</name>
    <dbReference type="NCBI Taxonomy" id="1548"/>
    <lineage>
        <taxon>Bacteria</taxon>
        <taxon>Bacillati</taxon>
        <taxon>Bacillota</taxon>
        <taxon>Clostridia</taxon>
        <taxon>Eubacteriales</taxon>
        <taxon>Clostridiaceae</taxon>
        <taxon>Clostridium</taxon>
    </lineage>
</organism>
<evidence type="ECO:0000313" key="2">
    <source>
        <dbReference type="Proteomes" id="UP000033115"/>
    </source>
</evidence>
<gene>
    <name evidence="1" type="ORF">CSCA_3321</name>
</gene>
<dbReference type="RefSeq" id="WP_029163162.1">
    <property type="nucleotide sequence ID" value="NZ_CP009933.1"/>
</dbReference>
<dbReference type="EMBL" id="CP009933">
    <property type="protein sequence ID" value="AKA70446.1"/>
    <property type="molecule type" value="Genomic_DNA"/>
</dbReference>
<proteinExistence type="predicted"/>
<evidence type="ECO:0000313" key="1">
    <source>
        <dbReference type="EMBL" id="AKA70446.1"/>
    </source>
</evidence>